<dbReference type="InterPro" id="IPR036869">
    <property type="entry name" value="J_dom_sf"/>
</dbReference>
<sequence length="630" mass="71261">MTCWEILGIAPTPLKKEIKRAYFALLKKTNPEDDPAGFQVINQAYQDCLAEAKHAQLGAAGDAPAEEPLETQLDNAQQQQRRQLEVSDIDSLDALEQVMLALTFDPAARWELGFWQDLIKAPVFNNLKARDAQLKALEVLAKFRQIPAEVYQLFDQECFVADSELEIQNHLGEELFSSLETVRYLSRVGLSESYLKDSGLEGQQLYNYLSGRNAMVLHSFTEAIDLDWLNDTAQQLGQLYDQDMELTLLVSRINHFSGNTEAALAGFEAVVAAPERVSQAGWLEAVKVVLDAYLEQRRYSAMPPLLGPALEQSGKDPDLLKLYAQYYAGKGYYSQALSFIDQVLDLTAADYQARIFKYNYSHAHFQQLEQSNSQFEDQLELLYELQQYQRLIDLAEQRQLTGNTYYALALNKLERAADCAAAVQAIAEGHTQAGENQVELIKALVLSEAIWDVDPRVVHKHFAPYFQPLADICPGDFELCLVACVLHRYLHYHDEVITPRAKDQYLQTALACGKEGLELNPHHTLLNFNMGLAAFYVEDYPLVISCYGRYLDTNYYAYWPTHRMALAYHALFQLDEAKETFERAFSIAHNDSQREENLAKLQAIALQQGNMKELNALAKRLAALKQGAQA</sequence>
<proteinExistence type="predicted"/>
<dbReference type="SUPFAM" id="SSF46565">
    <property type="entry name" value="Chaperone J-domain"/>
    <property type="match status" value="1"/>
</dbReference>
<accession>K2JGR4</accession>
<dbReference type="PROSITE" id="PS50076">
    <property type="entry name" value="DNAJ_2"/>
    <property type="match status" value="1"/>
</dbReference>
<dbReference type="RefSeq" id="WP_008484634.1">
    <property type="nucleotide sequence ID" value="NZ_AMRI01000012.1"/>
</dbReference>
<dbReference type="Proteomes" id="UP000006755">
    <property type="component" value="Unassembled WGS sequence"/>
</dbReference>
<gene>
    <name evidence="3" type="ORF">B3C1_10127</name>
</gene>
<dbReference type="OrthoDB" id="5524449at2"/>
<keyword evidence="1" id="KW-0143">Chaperone</keyword>
<comment type="caution">
    <text evidence="3">The sequence shown here is derived from an EMBL/GenBank/DDBJ whole genome shotgun (WGS) entry which is preliminary data.</text>
</comment>
<dbReference type="EMBL" id="AMRI01000012">
    <property type="protein sequence ID" value="EKE73747.1"/>
    <property type="molecule type" value="Genomic_DNA"/>
</dbReference>
<evidence type="ECO:0000259" key="2">
    <source>
        <dbReference type="PROSITE" id="PS50076"/>
    </source>
</evidence>
<keyword evidence="4" id="KW-1185">Reference proteome</keyword>
<dbReference type="STRING" id="745411.B3C1_10127"/>
<organism evidence="3 4">
    <name type="scientific">Gallaecimonas xiamenensis 3-C-1</name>
    <dbReference type="NCBI Taxonomy" id="745411"/>
    <lineage>
        <taxon>Bacteria</taxon>
        <taxon>Pseudomonadati</taxon>
        <taxon>Pseudomonadota</taxon>
        <taxon>Gammaproteobacteria</taxon>
        <taxon>Enterobacterales</taxon>
        <taxon>Gallaecimonadaceae</taxon>
        <taxon>Gallaecimonas</taxon>
    </lineage>
</organism>
<protein>
    <recommendedName>
        <fullName evidence="2">J domain-containing protein</fullName>
    </recommendedName>
</protein>
<dbReference type="InterPro" id="IPR001623">
    <property type="entry name" value="DnaJ_domain"/>
</dbReference>
<dbReference type="Gene3D" id="1.25.40.10">
    <property type="entry name" value="Tetratricopeptide repeat domain"/>
    <property type="match status" value="2"/>
</dbReference>
<evidence type="ECO:0000256" key="1">
    <source>
        <dbReference type="ARBA" id="ARBA00023186"/>
    </source>
</evidence>
<evidence type="ECO:0000313" key="4">
    <source>
        <dbReference type="Proteomes" id="UP000006755"/>
    </source>
</evidence>
<dbReference type="InterPro" id="IPR011990">
    <property type="entry name" value="TPR-like_helical_dom_sf"/>
</dbReference>
<evidence type="ECO:0000313" key="3">
    <source>
        <dbReference type="EMBL" id="EKE73747.1"/>
    </source>
</evidence>
<name>K2JGR4_9GAMM</name>
<reference evidence="3 4" key="1">
    <citation type="journal article" date="2012" name="J. Bacteriol.">
        <title>Genome Sequence of Gallaecimonas xiamenensis Type Strain 3-C-1.</title>
        <authorList>
            <person name="Lai Q."/>
            <person name="Wang L."/>
            <person name="Wang W."/>
            <person name="Shao Z."/>
        </authorList>
    </citation>
    <scope>NUCLEOTIDE SEQUENCE [LARGE SCALE GENOMIC DNA]</scope>
    <source>
        <strain evidence="3 4">3-C-1</strain>
    </source>
</reference>
<feature type="domain" description="J" evidence="2">
    <location>
        <begin position="2"/>
        <end position="61"/>
    </location>
</feature>
<dbReference type="CDD" id="cd06257">
    <property type="entry name" value="DnaJ"/>
    <property type="match status" value="1"/>
</dbReference>
<dbReference type="SUPFAM" id="SSF48452">
    <property type="entry name" value="TPR-like"/>
    <property type="match status" value="1"/>
</dbReference>
<dbReference type="eggNOG" id="COG2214">
    <property type="taxonomic scope" value="Bacteria"/>
</dbReference>
<dbReference type="AlphaFoldDB" id="K2JGR4"/>